<dbReference type="OrthoDB" id="189843at2"/>
<dbReference type="RefSeq" id="WP_059149952.1">
    <property type="nucleotide sequence ID" value="NZ_KQ130452.1"/>
</dbReference>
<name>A0A0J7Y692_9SPHN</name>
<sequence length="166" mass="18442">MTHERRGKSDEWFTPKYVFDALGCTFDLDVAHPRDHTHTSVPARSFLYEAALDSDWSGFIWMNPPFGNGDRAKLVWMNRFFDHGNGIALTPDRTSAPWFQRCWQRADMVMFVSPKIKFVAPDGSLGEQPGNGTVLWASGKTGINALITAQARGLGSIARPISQVAA</sequence>
<accession>A0A0J7Y692</accession>
<dbReference type="Pfam" id="PF05869">
    <property type="entry name" value="Dam"/>
    <property type="match status" value="1"/>
</dbReference>
<dbReference type="GO" id="GO:0009307">
    <property type="term" value="P:DNA restriction-modification system"/>
    <property type="evidence" value="ECO:0007669"/>
    <property type="project" value="InterPro"/>
</dbReference>
<protein>
    <submittedName>
        <fullName evidence="1">DNA methylase</fullName>
    </submittedName>
</protein>
<dbReference type="GO" id="GO:0032259">
    <property type="term" value="P:methylation"/>
    <property type="evidence" value="ECO:0007669"/>
    <property type="project" value="UniProtKB-KW"/>
</dbReference>
<dbReference type="Proteomes" id="UP000052268">
    <property type="component" value="Unassembled WGS sequence"/>
</dbReference>
<keyword evidence="1" id="KW-0489">Methyltransferase</keyword>
<keyword evidence="1" id="KW-0808">Transferase</keyword>
<evidence type="ECO:0000313" key="1">
    <source>
        <dbReference type="EMBL" id="KMS59157.1"/>
    </source>
</evidence>
<keyword evidence="2" id="KW-1185">Reference proteome</keyword>
<gene>
    <name evidence="1" type="ORF">V474_07980</name>
</gene>
<organism evidence="1 2">
    <name type="scientific">Novosphingobium barchaimii LL02</name>
    <dbReference type="NCBI Taxonomy" id="1114963"/>
    <lineage>
        <taxon>Bacteria</taxon>
        <taxon>Pseudomonadati</taxon>
        <taxon>Pseudomonadota</taxon>
        <taxon>Alphaproteobacteria</taxon>
        <taxon>Sphingomonadales</taxon>
        <taxon>Sphingomonadaceae</taxon>
        <taxon>Novosphingobium</taxon>
    </lineage>
</organism>
<proteinExistence type="predicted"/>
<reference evidence="1 2" key="1">
    <citation type="journal article" date="2015" name="G3 (Bethesda)">
        <title>Insights into Ongoing Evolution of the Hexachlorocyclohexane Catabolic Pathway from Comparative Genomics of Ten Sphingomonadaceae Strains.</title>
        <authorList>
            <person name="Pearce S.L."/>
            <person name="Oakeshott J.G."/>
            <person name="Pandey G."/>
        </authorList>
    </citation>
    <scope>NUCLEOTIDE SEQUENCE [LARGE SCALE GENOMIC DNA]</scope>
    <source>
        <strain evidence="1 2">LL02</strain>
    </source>
</reference>
<dbReference type="PATRIC" id="fig|1114963.3.peg.496"/>
<dbReference type="GO" id="GO:0003677">
    <property type="term" value="F:DNA binding"/>
    <property type="evidence" value="ECO:0007669"/>
    <property type="project" value="InterPro"/>
</dbReference>
<dbReference type="AlphaFoldDB" id="A0A0J7Y692"/>
<comment type="caution">
    <text evidence="1">The sequence shown here is derived from an EMBL/GenBank/DDBJ whole genome shotgun (WGS) entry which is preliminary data.</text>
</comment>
<evidence type="ECO:0000313" key="2">
    <source>
        <dbReference type="Proteomes" id="UP000052268"/>
    </source>
</evidence>
<dbReference type="GO" id="GO:0009007">
    <property type="term" value="F:site-specific DNA-methyltransferase (adenine-specific) activity"/>
    <property type="evidence" value="ECO:0007669"/>
    <property type="project" value="InterPro"/>
</dbReference>
<dbReference type="InterPro" id="IPR008593">
    <property type="entry name" value="Dam_MeTrfase"/>
</dbReference>
<dbReference type="EMBL" id="JACU01000002">
    <property type="protein sequence ID" value="KMS59157.1"/>
    <property type="molecule type" value="Genomic_DNA"/>
</dbReference>